<name>A0A4Y2GVQ1_ARAVE</name>
<reference evidence="1 2" key="1">
    <citation type="journal article" date="2019" name="Sci. Rep.">
        <title>Orb-weaving spider Araneus ventricosus genome elucidates the spidroin gene catalogue.</title>
        <authorList>
            <person name="Kono N."/>
            <person name="Nakamura H."/>
            <person name="Ohtoshi R."/>
            <person name="Moran D.A.P."/>
            <person name="Shinohara A."/>
            <person name="Yoshida Y."/>
            <person name="Fujiwara M."/>
            <person name="Mori M."/>
            <person name="Tomita M."/>
            <person name="Arakawa K."/>
        </authorList>
    </citation>
    <scope>NUCLEOTIDE SEQUENCE [LARGE SCALE GENOMIC DNA]</scope>
</reference>
<dbReference type="EMBL" id="BGPR01001553">
    <property type="protein sequence ID" value="GBM56598.1"/>
    <property type="molecule type" value="Genomic_DNA"/>
</dbReference>
<proteinExistence type="predicted"/>
<sequence length="122" mass="13800">MTGFHIHARFCRGVIGFAWCYGTPCQSNFYPIHLVETLTTTQCLLYPSPFGKLLVSVHHMSPSFHTSNPLFPYLSSSICQRPFQMAWSDGNSKGFDIQPSVPRHAQMTSSHIHARRSVVRFA</sequence>
<protein>
    <submittedName>
        <fullName evidence="1">Uncharacterized protein</fullName>
    </submittedName>
</protein>
<accession>A0A4Y2GVQ1</accession>
<evidence type="ECO:0000313" key="2">
    <source>
        <dbReference type="Proteomes" id="UP000499080"/>
    </source>
</evidence>
<dbReference type="AlphaFoldDB" id="A0A4Y2GVQ1"/>
<evidence type="ECO:0000313" key="1">
    <source>
        <dbReference type="EMBL" id="GBM56598.1"/>
    </source>
</evidence>
<dbReference type="Proteomes" id="UP000499080">
    <property type="component" value="Unassembled WGS sequence"/>
</dbReference>
<gene>
    <name evidence="1" type="ORF">AVEN_133078_1</name>
</gene>
<keyword evidence="2" id="KW-1185">Reference proteome</keyword>
<organism evidence="1 2">
    <name type="scientific">Araneus ventricosus</name>
    <name type="common">Orbweaver spider</name>
    <name type="synonym">Epeira ventricosa</name>
    <dbReference type="NCBI Taxonomy" id="182803"/>
    <lineage>
        <taxon>Eukaryota</taxon>
        <taxon>Metazoa</taxon>
        <taxon>Ecdysozoa</taxon>
        <taxon>Arthropoda</taxon>
        <taxon>Chelicerata</taxon>
        <taxon>Arachnida</taxon>
        <taxon>Araneae</taxon>
        <taxon>Araneomorphae</taxon>
        <taxon>Entelegynae</taxon>
        <taxon>Araneoidea</taxon>
        <taxon>Araneidae</taxon>
        <taxon>Araneus</taxon>
    </lineage>
</organism>
<comment type="caution">
    <text evidence="1">The sequence shown here is derived from an EMBL/GenBank/DDBJ whole genome shotgun (WGS) entry which is preliminary data.</text>
</comment>